<comment type="caution">
    <text evidence="3">The sequence shown here is derived from an EMBL/GenBank/DDBJ whole genome shotgun (WGS) entry which is preliminary data.</text>
</comment>
<evidence type="ECO:0000313" key="3">
    <source>
        <dbReference type="EMBL" id="CAI9533572.1"/>
    </source>
</evidence>
<comment type="similarity">
    <text evidence="1">Belongs to the FAM136 family.</text>
</comment>
<name>A0ABN9ADS7_9NEOB</name>
<evidence type="ECO:0000313" key="4">
    <source>
        <dbReference type="Proteomes" id="UP001162483"/>
    </source>
</evidence>
<reference evidence="3" key="1">
    <citation type="submission" date="2023-05" db="EMBL/GenBank/DDBJ databases">
        <authorList>
            <person name="Stuckert A."/>
        </authorList>
    </citation>
    <scope>NUCLEOTIDE SEQUENCE</scope>
</reference>
<dbReference type="Pfam" id="PF05811">
    <property type="entry name" value="DUF842"/>
    <property type="match status" value="1"/>
</dbReference>
<organism evidence="3 4">
    <name type="scientific">Staurois parvus</name>
    <dbReference type="NCBI Taxonomy" id="386267"/>
    <lineage>
        <taxon>Eukaryota</taxon>
        <taxon>Metazoa</taxon>
        <taxon>Chordata</taxon>
        <taxon>Craniata</taxon>
        <taxon>Vertebrata</taxon>
        <taxon>Euteleostomi</taxon>
        <taxon>Amphibia</taxon>
        <taxon>Batrachia</taxon>
        <taxon>Anura</taxon>
        <taxon>Neobatrachia</taxon>
        <taxon>Ranoidea</taxon>
        <taxon>Ranidae</taxon>
        <taxon>Staurois</taxon>
    </lineage>
</organism>
<evidence type="ECO:0000256" key="2">
    <source>
        <dbReference type="ARBA" id="ARBA00017657"/>
    </source>
</evidence>
<sequence>MQTVHNCIERCHLPLAQAQSLVTNDLEKFQDRLGRCTMHCNDKAKDSFDSGNKEVKVRAQLETCVMKCAEEHMNLIPSMTKKLKEALIEVDKKTS</sequence>
<dbReference type="Proteomes" id="UP001162483">
    <property type="component" value="Unassembled WGS sequence"/>
</dbReference>
<accession>A0ABN9ADS7</accession>
<dbReference type="EMBL" id="CATNWA010000142">
    <property type="protein sequence ID" value="CAI9533572.1"/>
    <property type="molecule type" value="Genomic_DNA"/>
</dbReference>
<proteinExistence type="inferred from homology"/>
<keyword evidence="4" id="KW-1185">Reference proteome</keyword>
<dbReference type="PANTHER" id="PTHR21096">
    <property type="entry name" value="PROTEIN FAM136A"/>
    <property type="match status" value="1"/>
</dbReference>
<dbReference type="InterPro" id="IPR008560">
    <property type="entry name" value="DUF842_euk"/>
</dbReference>
<protein>
    <recommendedName>
        <fullName evidence="2">Protein FAM136A</fullName>
    </recommendedName>
</protein>
<dbReference type="PANTHER" id="PTHR21096:SF0">
    <property type="entry name" value="PROTEIN FAM136A"/>
    <property type="match status" value="1"/>
</dbReference>
<gene>
    <name evidence="3" type="ORF">SPARVUS_LOCUS410897</name>
</gene>
<evidence type="ECO:0000256" key="1">
    <source>
        <dbReference type="ARBA" id="ARBA00009952"/>
    </source>
</evidence>